<dbReference type="GO" id="GO:0046872">
    <property type="term" value="F:metal ion binding"/>
    <property type="evidence" value="ECO:0007669"/>
    <property type="project" value="UniProtKB-KW"/>
</dbReference>
<evidence type="ECO:0000256" key="18">
    <source>
        <dbReference type="SAM" id="SignalP"/>
    </source>
</evidence>
<evidence type="ECO:0000256" key="17">
    <source>
        <dbReference type="ARBA" id="ARBA00047174"/>
    </source>
</evidence>
<keyword evidence="5" id="KW-0479">Metal-binding</keyword>
<name>U7PJM8_SPOS1</name>
<proteinExistence type="inferred from homology"/>
<keyword evidence="11" id="KW-0503">Monooxygenase</keyword>
<keyword evidence="8" id="KW-0136">Cellulose degradation</keyword>
<keyword evidence="13" id="KW-0119">Carbohydrate metabolism</keyword>
<dbReference type="GO" id="GO:0016787">
    <property type="term" value="F:hydrolase activity"/>
    <property type="evidence" value="ECO:0007669"/>
    <property type="project" value="UniProtKB-KW"/>
</dbReference>
<dbReference type="HOGENOM" id="CLU_031730_1_1_1"/>
<organism evidence="20 21">
    <name type="scientific">Sporothrix schenckii (strain ATCC 58251 / de Perez 2211183)</name>
    <name type="common">Rose-picker's disease fungus</name>
    <dbReference type="NCBI Taxonomy" id="1391915"/>
    <lineage>
        <taxon>Eukaryota</taxon>
        <taxon>Fungi</taxon>
        <taxon>Dikarya</taxon>
        <taxon>Ascomycota</taxon>
        <taxon>Pezizomycotina</taxon>
        <taxon>Sordariomycetes</taxon>
        <taxon>Sordariomycetidae</taxon>
        <taxon>Ophiostomatales</taxon>
        <taxon>Ophiostomataceae</taxon>
        <taxon>Sporothrix</taxon>
    </lineage>
</organism>
<dbReference type="EC" id="1.14.99.56" evidence="17"/>
<evidence type="ECO:0000256" key="12">
    <source>
        <dbReference type="ARBA" id="ARBA00023157"/>
    </source>
</evidence>
<evidence type="ECO:0000256" key="9">
    <source>
        <dbReference type="ARBA" id="ARBA00023002"/>
    </source>
</evidence>
<keyword evidence="14" id="KW-0624">Polysaccharide degradation</keyword>
<evidence type="ECO:0000256" key="4">
    <source>
        <dbReference type="ARBA" id="ARBA00022722"/>
    </source>
</evidence>
<evidence type="ECO:0000256" key="3">
    <source>
        <dbReference type="ARBA" id="ARBA00022525"/>
    </source>
</evidence>
<evidence type="ECO:0000256" key="8">
    <source>
        <dbReference type="ARBA" id="ARBA00023001"/>
    </source>
</evidence>
<dbReference type="PANTHER" id="PTHR33353:SF19">
    <property type="entry name" value="GLYCOSYLHYDROLASE FAMILY 61-8 PROTEIN"/>
    <property type="match status" value="1"/>
</dbReference>
<keyword evidence="12" id="KW-1015">Disulfide bond</keyword>
<comment type="cofactor">
    <cofactor evidence="1">
        <name>Cu(2+)</name>
        <dbReference type="ChEBI" id="CHEBI:29036"/>
    </cofactor>
</comment>
<evidence type="ECO:0000256" key="11">
    <source>
        <dbReference type="ARBA" id="ARBA00023033"/>
    </source>
</evidence>
<dbReference type="Proteomes" id="UP000018087">
    <property type="component" value="Unassembled WGS sequence"/>
</dbReference>
<keyword evidence="6 18" id="KW-0732">Signal</keyword>
<dbReference type="EMBL" id="KI440855">
    <property type="protein sequence ID" value="ERS95126.1"/>
    <property type="molecule type" value="Genomic_DNA"/>
</dbReference>
<evidence type="ECO:0000313" key="21">
    <source>
        <dbReference type="Proteomes" id="UP000018087"/>
    </source>
</evidence>
<gene>
    <name evidence="20" type="ORF">HMPREF1624_08335</name>
</gene>
<dbReference type="Gene3D" id="2.70.50.70">
    <property type="match status" value="1"/>
</dbReference>
<comment type="similarity">
    <text evidence="15">Belongs to the polysaccharide monooxygenase AA9 family.</text>
</comment>
<dbReference type="GO" id="GO:0030245">
    <property type="term" value="P:cellulose catabolic process"/>
    <property type="evidence" value="ECO:0007669"/>
    <property type="project" value="UniProtKB-KW"/>
</dbReference>
<dbReference type="eggNOG" id="ENOG502SA4T">
    <property type="taxonomic scope" value="Eukaryota"/>
</dbReference>
<dbReference type="CDD" id="cd21175">
    <property type="entry name" value="LPMO_AA9"/>
    <property type="match status" value="1"/>
</dbReference>
<evidence type="ECO:0000256" key="10">
    <source>
        <dbReference type="ARBA" id="ARBA00023008"/>
    </source>
</evidence>
<keyword evidence="10" id="KW-0186">Copper</keyword>
<feature type="chain" id="PRO_5004685443" description="lytic cellulose monooxygenase (C4-dehydrogenating)" evidence="18">
    <location>
        <begin position="19"/>
        <end position="280"/>
    </location>
</feature>
<dbReference type="STRING" id="1391915.U7PJM8"/>
<keyword evidence="7" id="KW-0378">Hydrolase</keyword>
<evidence type="ECO:0000256" key="15">
    <source>
        <dbReference type="ARBA" id="ARBA00044502"/>
    </source>
</evidence>
<evidence type="ECO:0000256" key="5">
    <source>
        <dbReference type="ARBA" id="ARBA00022723"/>
    </source>
</evidence>
<dbReference type="GO" id="GO:0004497">
    <property type="term" value="F:monooxygenase activity"/>
    <property type="evidence" value="ECO:0007669"/>
    <property type="project" value="UniProtKB-KW"/>
</dbReference>
<sequence length="280" mass="30109">MKDLHILPLLSLVSLAAGHGAVTSYVIGGKTYNGYDGFAPSTSGPTIQRQWPDYNPILSSTSPMMTCNGGTSAQLSAPIAAGDNITAVWKQWTHQQGPVMVWMYKCEGDFSSCTGSGKNWFKIDQLGLTAPPLTSANWGTAVVCKNLKWSSVIPKQLAPGNYLIRHELLALHQTNTPQFYPECAQLVVSGSGTALPPANYMYSIPTYASMTDPGVMYNDYEGFSFPTSAPWYEFPILSSFQVYSGGSPGADRVIFDSNGNFDSLITHTGASGDNFVACKA</sequence>
<feature type="signal peptide" evidence="18">
    <location>
        <begin position="1"/>
        <end position="18"/>
    </location>
</feature>
<evidence type="ECO:0000259" key="19">
    <source>
        <dbReference type="Pfam" id="PF03443"/>
    </source>
</evidence>
<dbReference type="GO" id="GO:0003723">
    <property type="term" value="F:RNA binding"/>
    <property type="evidence" value="ECO:0007669"/>
    <property type="project" value="InterPro"/>
</dbReference>
<evidence type="ECO:0000256" key="14">
    <source>
        <dbReference type="ARBA" id="ARBA00023326"/>
    </source>
</evidence>
<dbReference type="SUPFAM" id="SSF53933">
    <property type="entry name" value="Microbial ribonucleases"/>
    <property type="match status" value="1"/>
</dbReference>
<reference evidence="21" key="1">
    <citation type="journal article" date="2014" name="Genome Announc.">
        <title>Genome sequence of the pathogenic fungus Sporothrix schenckii (ATCC 58251).</title>
        <authorList>
            <person name="Cuomo C.A."/>
            <person name="Rodriguez-Del Valle N."/>
            <person name="Perez-Sanchez L."/>
            <person name="Abouelleil A."/>
            <person name="Goldberg J."/>
            <person name="Young S."/>
            <person name="Zeng Q."/>
            <person name="Birren B.W."/>
        </authorList>
    </citation>
    <scope>NUCLEOTIDE SEQUENCE [LARGE SCALE GENOMIC DNA]</scope>
    <source>
        <strain evidence="21">ATCC 58251 / de Perez 2211183</strain>
    </source>
</reference>
<evidence type="ECO:0000313" key="20">
    <source>
        <dbReference type="EMBL" id="ERS95126.1"/>
    </source>
</evidence>
<evidence type="ECO:0000256" key="6">
    <source>
        <dbReference type="ARBA" id="ARBA00022729"/>
    </source>
</evidence>
<dbReference type="InterPro" id="IPR049892">
    <property type="entry name" value="AA9"/>
</dbReference>
<dbReference type="Pfam" id="PF03443">
    <property type="entry name" value="AA9"/>
    <property type="match status" value="1"/>
</dbReference>
<comment type="subcellular location">
    <subcellularLocation>
        <location evidence="2">Secreted</location>
    </subcellularLocation>
</comment>
<dbReference type="GO" id="GO:0005576">
    <property type="term" value="C:extracellular region"/>
    <property type="evidence" value="ECO:0007669"/>
    <property type="project" value="UniProtKB-SubCell"/>
</dbReference>
<keyword evidence="21" id="KW-1185">Reference proteome</keyword>
<dbReference type="OrthoDB" id="4849160at2759"/>
<evidence type="ECO:0000256" key="1">
    <source>
        <dbReference type="ARBA" id="ARBA00001973"/>
    </source>
</evidence>
<dbReference type="InterPro" id="IPR005103">
    <property type="entry name" value="AA9_LPMO"/>
</dbReference>
<dbReference type="PANTHER" id="PTHR33353">
    <property type="entry name" value="PUTATIVE (AFU_ORTHOLOGUE AFUA_1G12560)-RELATED"/>
    <property type="match status" value="1"/>
</dbReference>
<feature type="domain" description="Auxiliary Activity family 9 catalytic" evidence="19">
    <location>
        <begin position="19"/>
        <end position="221"/>
    </location>
</feature>
<keyword evidence="3" id="KW-0964">Secreted</keyword>
<keyword evidence="4" id="KW-0540">Nuclease</keyword>
<dbReference type="AlphaFoldDB" id="U7PJM8"/>
<keyword evidence="9" id="KW-0560">Oxidoreductase</keyword>
<comment type="catalytic activity">
    <reaction evidence="16">
        <text>[(1-&gt;4)-beta-D-glucosyl]n+m + reduced acceptor + O2 = 4-dehydro-beta-D-glucosyl-[(1-&gt;4)-beta-D-glucosyl]n-1 + [(1-&gt;4)-beta-D-glucosyl]m + acceptor + H2O.</text>
        <dbReference type="EC" id="1.14.99.56"/>
    </reaction>
</comment>
<evidence type="ECO:0000256" key="16">
    <source>
        <dbReference type="ARBA" id="ARBA00045077"/>
    </source>
</evidence>
<accession>U7PJM8</accession>
<protein>
    <recommendedName>
        <fullName evidence="17">lytic cellulose monooxygenase (C4-dehydrogenating)</fullName>
        <ecNumber evidence="17">1.14.99.56</ecNumber>
    </recommendedName>
</protein>
<evidence type="ECO:0000256" key="7">
    <source>
        <dbReference type="ARBA" id="ARBA00022801"/>
    </source>
</evidence>
<dbReference type="GO" id="GO:0004521">
    <property type="term" value="F:RNA endonuclease activity"/>
    <property type="evidence" value="ECO:0007669"/>
    <property type="project" value="InterPro"/>
</dbReference>
<evidence type="ECO:0000256" key="13">
    <source>
        <dbReference type="ARBA" id="ARBA00023277"/>
    </source>
</evidence>
<dbReference type="InterPro" id="IPR016191">
    <property type="entry name" value="Ribonuclease/ribotoxin"/>
</dbReference>
<evidence type="ECO:0000256" key="2">
    <source>
        <dbReference type="ARBA" id="ARBA00004613"/>
    </source>
</evidence>